<evidence type="ECO:0000313" key="3">
    <source>
        <dbReference type="Proteomes" id="UP001054945"/>
    </source>
</evidence>
<proteinExistence type="predicted"/>
<dbReference type="AlphaFoldDB" id="A0AAV4TKN2"/>
<gene>
    <name evidence="2" type="ORF">CEXT_322171</name>
</gene>
<dbReference type="EMBL" id="BPLR01011152">
    <property type="protein sequence ID" value="GIY44508.1"/>
    <property type="molecule type" value="Genomic_DNA"/>
</dbReference>
<feature type="compositionally biased region" description="Basic and acidic residues" evidence="1">
    <location>
        <begin position="48"/>
        <end position="66"/>
    </location>
</feature>
<sequence length="78" mass="8577">MEKAIPLTPKNSNQGAKNVESTGNSNERAQMNSENHQLNAPPFPGRESIQRGEKQPFSNKKDCPRAARAIRKADATCL</sequence>
<keyword evidence="3" id="KW-1185">Reference proteome</keyword>
<accession>A0AAV4TKN2</accession>
<evidence type="ECO:0000256" key="1">
    <source>
        <dbReference type="SAM" id="MobiDB-lite"/>
    </source>
</evidence>
<reference evidence="2 3" key="1">
    <citation type="submission" date="2021-06" db="EMBL/GenBank/DDBJ databases">
        <title>Caerostris extrusa draft genome.</title>
        <authorList>
            <person name="Kono N."/>
            <person name="Arakawa K."/>
        </authorList>
    </citation>
    <scope>NUCLEOTIDE SEQUENCE [LARGE SCALE GENOMIC DNA]</scope>
</reference>
<protein>
    <submittedName>
        <fullName evidence="2">Uncharacterized protein</fullName>
    </submittedName>
</protein>
<organism evidence="2 3">
    <name type="scientific">Caerostris extrusa</name>
    <name type="common">Bark spider</name>
    <name type="synonym">Caerostris bankana</name>
    <dbReference type="NCBI Taxonomy" id="172846"/>
    <lineage>
        <taxon>Eukaryota</taxon>
        <taxon>Metazoa</taxon>
        <taxon>Ecdysozoa</taxon>
        <taxon>Arthropoda</taxon>
        <taxon>Chelicerata</taxon>
        <taxon>Arachnida</taxon>
        <taxon>Araneae</taxon>
        <taxon>Araneomorphae</taxon>
        <taxon>Entelegynae</taxon>
        <taxon>Araneoidea</taxon>
        <taxon>Araneidae</taxon>
        <taxon>Caerostris</taxon>
    </lineage>
</organism>
<dbReference type="Proteomes" id="UP001054945">
    <property type="component" value="Unassembled WGS sequence"/>
</dbReference>
<name>A0AAV4TKN2_CAEEX</name>
<feature type="compositionally biased region" description="Polar residues" evidence="1">
    <location>
        <begin position="9"/>
        <end position="38"/>
    </location>
</feature>
<feature type="region of interest" description="Disordered" evidence="1">
    <location>
        <begin position="1"/>
        <end position="66"/>
    </location>
</feature>
<evidence type="ECO:0000313" key="2">
    <source>
        <dbReference type="EMBL" id="GIY44508.1"/>
    </source>
</evidence>
<comment type="caution">
    <text evidence="2">The sequence shown here is derived from an EMBL/GenBank/DDBJ whole genome shotgun (WGS) entry which is preliminary data.</text>
</comment>